<dbReference type="Pfam" id="PF00308">
    <property type="entry name" value="Bac_DnaA"/>
    <property type="match status" value="1"/>
</dbReference>
<organism evidence="3 4">
    <name type="scientific">Mergibacter septicus</name>
    <dbReference type="NCBI Taxonomy" id="221402"/>
    <lineage>
        <taxon>Bacteria</taxon>
        <taxon>Pseudomonadati</taxon>
        <taxon>Pseudomonadota</taxon>
        <taxon>Gammaproteobacteria</taxon>
        <taxon>Pasteurellales</taxon>
        <taxon>Pasteurellaceae</taxon>
        <taxon>Mergibacter</taxon>
    </lineage>
</organism>
<proteinExistence type="predicted"/>
<dbReference type="Gene3D" id="3.40.50.300">
    <property type="entry name" value="P-loop containing nucleotide triphosphate hydrolases"/>
    <property type="match status" value="1"/>
</dbReference>
<evidence type="ECO:0000313" key="3">
    <source>
        <dbReference type="EMBL" id="QDJ14812.1"/>
    </source>
</evidence>
<dbReference type="SUPFAM" id="SSF52540">
    <property type="entry name" value="P-loop containing nucleoside triphosphate hydrolases"/>
    <property type="match status" value="1"/>
</dbReference>
<feature type="domain" description="Chromosomal replication initiator protein DnaA ATPAse" evidence="1">
    <location>
        <begin position="16"/>
        <end position="160"/>
    </location>
</feature>
<dbReference type="Proteomes" id="UP000955338">
    <property type="component" value="Chromosome"/>
</dbReference>
<dbReference type="InterPro" id="IPR055199">
    <property type="entry name" value="Hda_lid"/>
</dbReference>
<dbReference type="InterPro" id="IPR017788">
    <property type="entry name" value="Hda"/>
</dbReference>
<dbReference type="Gene3D" id="1.10.8.60">
    <property type="match status" value="1"/>
</dbReference>
<dbReference type="InterPro" id="IPR027417">
    <property type="entry name" value="P-loop_NTPase"/>
</dbReference>
<dbReference type="AlphaFoldDB" id="A0A8E3MGG8"/>
<dbReference type="Pfam" id="PF22688">
    <property type="entry name" value="Hda_lid"/>
    <property type="match status" value="1"/>
</dbReference>
<dbReference type="EMBL" id="CP022011">
    <property type="protein sequence ID" value="QDJ14812.1"/>
    <property type="molecule type" value="Genomic_DNA"/>
</dbReference>
<sequence>MLSQQLTLPILVADDETFENFHLAEQCSANVVAYQSLQVGLSRPQAAFFYLWGEKSSGKTHLLKAANNFMLKTHQPSIYIPLSKANHFSPAVLENLENQALVCLDDIHCVIQDPEWEMEIFNLFNRIKDSGNRLLISADCPPQQLVMQLPDLRTRLTWGEVYQLHRLNDEQKIIVLQQAAHKRGLELPTEVATFLLKRQSRDLQHLFSTLDQLDKASLQSQRKLTIPFVKTCLSL</sequence>
<dbReference type="PANTHER" id="PTHR30050:SF5">
    <property type="entry name" value="DNAA REGULATORY INACTIVATOR HDA"/>
    <property type="match status" value="1"/>
</dbReference>
<evidence type="ECO:0000259" key="1">
    <source>
        <dbReference type="Pfam" id="PF00308"/>
    </source>
</evidence>
<dbReference type="InterPro" id="IPR013317">
    <property type="entry name" value="DnaA_dom"/>
</dbReference>
<feature type="domain" description="Hda lid" evidence="2">
    <location>
        <begin position="169"/>
        <end position="233"/>
    </location>
</feature>
<evidence type="ECO:0000259" key="2">
    <source>
        <dbReference type="Pfam" id="PF22688"/>
    </source>
</evidence>
<dbReference type="NCBIfam" id="TIGR03420">
    <property type="entry name" value="DnaA_homol_Hda"/>
    <property type="match status" value="1"/>
</dbReference>
<gene>
    <name evidence="3" type="ORF">CEP48_04950</name>
</gene>
<keyword evidence="4" id="KW-1185">Reference proteome</keyword>
<accession>A0A8E3MGG8</accession>
<dbReference type="PANTHER" id="PTHR30050">
    <property type="entry name" value="CHROMOSOMAL REPLICATION INITIATOR PROTEIN DNAA"/>
    <property type="match status" value="1"/>
</dbReference>
<dbReference type="GO" id="GO:0006270">
    <property type="term" value="P:DNA replication initiation"/>
    <property type="evidence" value="ECO:0007669"/>
    <property type="project" value="TreeGrafter"/>
</dbReference>
<name>A0A8E3MGG8_9PAST</name>
<reference evidence="3" key="1">
    <citation type="submission" date="2017-06" db="EMBL/GenBank/DDBJ databases">
        <title>Genome sequencing of pathogenic and non-pathogenic strains within Bisgaard taxon 40.</title>
        <authorList>
            <person name="Ladner J.T."/>
            <person name="Lovett S.P."/>
            <person name="Koroleva G."/>
            <person name="Lorch J.M."/>
        </authorList>
    </citation>
    <scope>NUCLEOTIDE SEQUENCE</scope>
    <source>
        <strain evidence="3">27576-1-I1</strain>
    </source>
</reference>
<dbReference type="RefSeq" id="WP_265482605.1">
    <property type="nucleotide sequence ID" value="NZ_CP022010.1"/>
</dbReference>
<protein>
    <submittedName>
        <fullName evidence="3">DnaA regulatory inactivator Hda</fullName>
    </submittedName>
</protein>
<evidence type="ECO:0000313" key="4">
    <source>
        <dbReference type="Proteomes" id="UP000955338"/>
    </source>
</evidence>
<dbReference type="GO" id="GO:0032297">
    <property type="term" value="P:negative regulation of DNA-templated DNA replication initiation"/>
    <property type="evidence" value="ECO:0007669"/>
    <property type="project" value="InterPro"/>
</dbReference>